<dbReference type="SUPFAM" id="SSF56672">
    <property type="entry name" value="DNA/RNA polymerases"/>
    <property type="match status" value="1"/>
</dbReference>
<dbReference type="GO" id="GO:0003899">
    <property type="term" value="F:DNA-directed RNA polymerase activity"/>
    <property type="evidence" value="ECO:0007669"/>
    <property type="project" value="InterPro"/>
</dbReference>
<dbReference type="Pfam" id="PF14700">
    <property type="entry name" value="RPOL_N"/>
    <property type="match status" value="1"/>
</dbReference>
<dbReference type="SMART" id="SM01311">
    <property type="entry name" value="RPOL_N"/>
    <property type="match status" value="1"/>
</dbReference>
<dbReference type="Gene3D" id="1.10.1320.10">
    <property type="entry name" value="DNA-directed RNA polymerase, N-terminal domain"/>
    <property type="match status" value="1"/>
</dbReference>
<organism evidence="2">
    <name type="scientific">marine sediment metagenome</name>
    <dbReference type="NCBI Taxonomy" id="412755"/>
    <lineage>
        <taxon>unclassified sequences</taxon>
        <taxon>metagenomes</taxon>
        <taxon>ecological metagenomes</taxon>
    </lineage>
</organism>
<reference evidence="2" key="1">
    <citation type="journal article" date="2015" name="Nature">
        <title>Complex archaea that bridge the gap between prokaryotes and eukaryotes.</title>
        <authorList>
            <person name="Spang A."/>
            <person name="Saw J.H."/>
            <person name="Jorgensen S.L."/>
            <person name="Zaremba-Niedzwiedzka K."/>
            <person name="Martijn J."/>
            <person name="Lind A.E."/>
            <person name="van Eijk R."/>
            <person name="Schleper C."/>
            <person name="Guy L."/>
            <person name="Ettema T.J."/>
        </authorList>
    </citation>
    <scope>NUCLEOTIDE SEQUENCE</scope>
</reference>
<dbReference type="EMBL" id="LAZR01063397">
    <property type="protein sequence ID" value="KKK59589.1"/>
    <property type="molecule type" value="Genomic_DNA"/>
</dbReference>
<dbReference type="GO" id="GO:0034245">
    <property type="term" value="C:mitochondrial DNA-directed RNA polymerase complex"/>
    <property type="evidence" value="ECO:0007669"/>
    <property type="project" value="TreeGrafter"/>
</dbReference>
<accession>A0A0F8YZQ1</accession>
<dbReference type="InterPro" id="IPR002092">
    <property type="entry name" value="DNA-dir_Rpol_phage-type"/>
</dbReference>
<feature type="non-terminal residue" evidence="2">
    <location>
        <position position="359"/>
    </location>
</feature>
<evidence type="ECO:0000313" key="2">
    <source>
        <dbReference type="EMBL" id="KKK59589.1"/>
    </source>
</evidence>
<comment type="caution">
    <text evidence="2">The sequence shown here is derived from an EMBL/GenBank/DDBJ whole genome shotgun (WGS) entry which is preliminary data.</text>
</comment>
<dbReference type="PANTHER" id="PTHR10102:SF0">
    <property type="entry name" value="DNA-DIRECTED RNA POLYMERASE, MITOCHONDRIAL"/>
    <property type="match status" value="1"/>
</dbReference>
<name>A0A0F8YZQ1_9ZZZZ</name>
<dbReference type="InterPro" id="IPR043502">
    <property type="entry name" value="DNA/RNA_pol_sf"/>
</dbReference>
<sequence>VTKTCKAIASAIEWHVRDKALMAASQAIWDKTQERLRKTQNPSFRRASIDGTVAGMKAWGVRENHPDLVEKLESVKGIEWDEPTKIDVGSALIDLFVKTKGIDLVTLQTIRKSRKDSKVIVRLQRAPRDKAGEIKINPKTDKPWFCAQTWLEDQHEYHSLLRPVHLPMVVPPRNWSDMREGGYLNNSKAGINFIKTRAKEMELETFDLTDAYDAVNLMQATPWRVNLSVYSVMSKAWDAGSGIGNVPPKRHEDGEQILRMLPSKLIDMTPEERQADPEFRNWADRQRSIHEFNADLRAEVKNFGSLMSQATRFAQYPAFYHPHKLDWRQRAYPISIFLTPQGDQFNKALIEFSRGKRMG</sequence>
<dbReference type="AlphaFoldDB" id="A0A0F8YZQ1"/>
<dbReference type="PANTHER" id="PTHR10102">
    <property type="entry name" value="DNA-DIRECTED RNA POLYMERASE, MITOCHONDRIAL"/>
    <property type="match status" value="1"/>
</dbReference>
<proteinExistence type="predicted"/>
<dbReference type="InterPro" id="IPR037159">
    <property type="entry name" value="RNA_POL_N_sf"/>
</dbReference>
<gene>
    <name evidence="2" type="ORF">LCGC14_3032880</name>
</gene>
<dbReference type="GO" id="GO:0003677">
    <property type="term" value="F:DNA binding"/>
    <property type="evidence" value="ECO:0007669"/>
    <property type="project" value="InterPro"/>
</dbReference>
<feature type="non-terminal residue" evidence="2">
    <location>
        <position position="1"/>
    </location>
</feature>
<evidence type="ECO:0000259" key="1">
    <source>
        <dbReference type="SMART" id="SM01311"/>
    </source>
</evidence>
<feature type="domain" description="DNA-directed RNA polymerase N-terminal" evidence="1">
    <location>
        <begin position="7"/>
        <end position="220"/>
    </location>
</feature>
<dbReference type="InterPro" id="IPR029262">
    <property type="entry name" value="RPOL_N"/>
</dbReference>
<dbReference type="Gene3D" id="3.30.70.370">
    <property type="match status" value="1"/>
</dbReference>
<dbReference type="GO" id="GO:0006390">
    <property type="term" value="P:mitochondrial transcription"/>
    <property type="evidence" value="ECO:0007669"/>
    <property type="project" value="TreeGrafter"/>
</dbReference>
<protein>
    <recommendedName>
        <fullName evidence="1">DNA-directed RNA polymerase N-terminal domain-containing protein</fullName>
    </recommendedName>
</protein>